<dbReference type="PANTHER" id="PTHR35318">
    <property type="entry name" value="BNAA10G08410D PROTEIN"/>
    <property type="match status" value="1"/>
</dbReference>
<dbReference type="Gramene" id="Kaladp0011s1063.1.v1.1">
    <property type="protein sequence ID" value="Kaladp0011s1063.1.v1.1"/>
    <property type="gene ID" value="Kaladp0011s1063.v1.1"/>
</dbReference>
<protein>
    <submittedName>
        <fullName evidence="2">Uncharacterized protein</fullName>
    </submittedName>
</protein>
<organism evidence="2 3">
    <name type="scientific">Kalanchoe fedtschenkoi</name>
    <name type="common">Lavender scallops</name>
    <name type="synonym">South American air plant</name>
    <dbReference type="NCBI Taxonomy" id="63787"/>
    <lineage>
        <taxon>Eukaryota</taxon>
        <taxon>Viridiplantae</taxon>
        <taxon>Streptophyta</taxon>
        <taxon>Embryophyta</taxon>
        <taxon>Tracheophyta</taxon>
        <taxon>Spermatophyta</taxon>
        <taxon>Magnoliopsida</taxon>
        <taxon>eudicotyledons</taxon>
        <taxon>Gunneridae</taxon>
        <taxon>Pentapetalae</taxon>
        <taxon>Saxifragales</taxon>
        <taxon>Crassulaceae</taxon>
        <taxon>Kalanchoe</taxon>
    </lineage>
</organism>
<sequence>MKLLSKLGACWQSPPPPTVPVFEQESATASLDPRPKRRRPAAGSSGHWQPALTAISEDSCAAACGGDERKTKLLEKERRSKAIRVRVKPSNSDDSSWKVQAQIAIPAFSAAPFMF</sequence>
<proteinExistence type="predicted"/>
<keyword evidence="3" id="KW-1185">Reference proteome</keyword>
<dbReference type="AlphaFoldDB" id="A0A7N0RIX7"/>
<evidence type="ECO:0000256" key="1">
    <source>
        <dbReference type="SAM" id="MobiDB-lite"/>
    </source>
</evidence>
<dbReference type="EnsemblPlants" id="Kaladp0011s1063.1.v1.1">
    <property type="protein sequence ID" value="Kaladp0011s1063.1.v1.1"/>
    <property type="gene ID" value="Kaladp0011s1063.v1.1"/>
</dbReference>
<evidence type="ECO:0000313" key="2">
    <source>
        <dbReference type="EnsemblPlants" id="Kaladp0011s1063.1.v1.1"/>
    </source>
</evidence>
<evidence type="ECO:0000313" key="3">
    <source>
        <dbReference type="Proteomes" id="UP000594263"/>
    </source>
</evidence>
<reference evidence="2" key="1">
    <citation type="submission" date="2021-01" db="UniProtKB">
        <authorList>
            <consortium name="EnsemblPlants"/>
        </authorList>
    </citation>
    <scope>IDENTIFICATION</scope>
</reference>
<feature type="region of interest" description="Disordered" evidence="1">
    <location>
        <begin position="1"/>
        <end position="50"/>
    </location>
</feature>
<dbReference type="Proteomes" id="UP000594263">
    <property type="component" value="Unplaced"/>
</dbReference>
<dbReference type="PANTHER" id="PTHR35318:SF2">
    <property type="entry name" value="OS08G0138900 PROTEIN"/>
    <property type="match status" value="1"/>
</dbReference>
<name>A0A7N0RIX7_KALFE</name>
<accession>A0A7N0RIX7</accession>